<comment type="caution">
    <text evidence="1">The sequence shown here is derived from an EMBL/GenBank/DDBJ whole genome shotgun (WGS) entry which is preliminary data.</text>
</comment>
<sequence>SMYDRFIDYDDSHLHFQATLMPEKLLLGVMGVMRKLHTLKANEAGHMLAGECVNPDDTQVPLFILDVEGKTFTFPLDFHHHAHP</sequence>
<keyword evidence="2" id="KW-1185">Reference proteome</keyword>
<name>A0ABQ7X9Z4_BRANA</name>
<evidence type="ECO:0000313" key="1">
    <source>
        <dbReference type="EMBL" id="KAH0852784.1"/>
    </source>
</evidence>
<evidence type="ECO:0000313" key="2">
    <source>
        <dbReference type="Proteomes" id="UP000824890"/>
    </source>
</evidence>
<dbReference type="Proteomes" id="UP000824890">
    <property type="component" value="Unassembled WGS sequence"/>
</dbReference>
<protein>
    <submittedName>
        <fullName evidence="1">Uncharacterized protein</fullName>
    </submittedName>
</protein>
<organism evidence="1 2">
    <name type="scientific">Brassica napus</name>
    <name type="common">Rape</name>
    <dbReference type="NCBI Taxonomy" id="3708"/>
    <lineage>
        <taxon>Eukaryota</taxon>
        <taxon>Viridiplantae</taxon>
        <taxon>Streptophyta</taxon>
        <taxon>Embryophyta</taxon>
        <taxon>Tracheophyta</taxon>
        <taxon>Spermatophyta</taxon>
        <taxon>Magnoliopsida</taxon>
        <taxon>eudicotyledons</taxon>
        <taxon>Gunneridae</taxon>
        <taxon>Pentapetalae</taxon>
        <taxon>rosids</taxon>
        <taxon>malvids</taxon>
        <taxon>Brassicales</taxon>
        <taxon>Brassicaceae</taxon>
        <taxon>Brassiceae</taxon>
        <taxon>Brassica</taxon>
    </lineage>
</organism>
<proteinExistence type="predicted"/>
<feature type="non-terminal residue" evidence="1">
    <location>
        <position position="1"/>
    </location>
</feature>
<gene>
    <name evidence="1" type="ORF">HID58_093690</name>
</gene>
<dbReference type="EMBL" id="JAGKQM010000967">
    <property type="protein sequence ID" value="KAH0852784.1"/>
    <property type="molecule type" value="Genomic_DNA"/>
</dbReference>
<reference evidence="1 2" key="1">
    <citation type="submission" date="2021-05" db="EMBL/GenBank/DDBJ databases">
        <title>Genome Assembly of Synthetic Allotetraploid Brassica napus Reveals Homoeologous Exchanges between Subgenomes.</title>
        <authorList>
            <person name="Davis J.T."/>
        </authorList>
    </citation>
    <scope>NUCLEOTIDE SEQUENCE [LARGE SCALE GENOMIC DNA]</scope>
    <source>
        <strain evidence="2">cv. Da-Ae</strain>
        <tissue evidence="1">Seedling</tissue>
    </source>
</reference>
<accession>A0ABQ7X9Z4</accession>